<keyword evidence="1" id="KW-1133">Transmembrane helix</keyword>
<proteinExistence type="predicted"/>
<gene>
    <name evidence="2" type="ORF">PAECIP111802_06879</name>
</gene>
<feature type="transmembrane region" description="Helical" evidence="1">
    <location>
        <begin position="6"/>
        <end position="22"/>
    </location>
</feature>
<name>A0ABM8VTI7_9BACL</name>
<evidence type="ECO:0000313" key="3">
    <source>
        <dbReference type="Proteomes" id="UP000730618"/>
    </source>
</evidence>
<comment type="caution">
    <text evidence="2">The sequence shown here is derived from an EMBL/GenBank/DDBJ whole genome shotgun (WGS) entry which is preliminary data.</text>
</comment>
<keyword evidence="1" id="KW-0812">Transmembrane</keyword>
<keyword evidence="1" id="KW-0472">Membrane</keyword>
<dbReference type="Proteomes" id="UP000730618">
    <property type="component" value="Unassembled WGS sequence"/>
</dbReference>
<dbReference type="EMBL" id="CAJVCE010000038">
    <property type="protein sequence ID" value="CAG7657859.1"/>
    <property type="molecule type" value="Genomic_DNA"/>
</dbReference>
<feature type="transmembrane region" description="Helical" evidence="1">
    <location>
        <begin position="34"/>
        <end position="53"/>
    </location>
</feature>
<sequence>MINWITIAFSLFVSVASLYKFIAEPIKYGMKSFILLTVIGCITMIAAIVQYWYAYLPKVGPIGNGPNDTMIWISFLILITLGGCYVVAGVYGIGKNKETDKG</sequence>
<protein>
    <submittedName>
        <fullName evidence="2">Uncharacterized protein</fullName>
    </submittedName>
</protein>
<accession>A0ABM8VTI7</accession>
<evidence type="ECO:0000313" key="2">
    <source>
        <dbReference type="EMBL" id="CAG7657859.1"/>
    </source>
</evidence>
<keyword evidence="3" id="KW-1185">Reference proteome</keyword>
<evidence type="ECO:0000256" key="1">
    <source>
        <dbReference type="SAM" id="Phobius"/>
    </source>
</evidence>
<reference evidence="2 3" key="1">
    <citation type="submission" date="2021-06" db="EMBL/GenBank/DDBJ databases">
        <authorList>
            <person name="Criscuolo A."/>
        </authorList>
    </citation>
    <scope>NUCLEOTIDE SEQUENCE [LARGE SCALE GENOMIC DNA]</scope>
    <source>
        <strain evidence="3">CIP 111802</strain>
    </source>
</reference>
<feature type="transmembrane region" description="Helical" evidence="1">
    <location>
        <begin position="73"/>
        <end position="94"/>
    </location>
</feature>
<organism evidence="2 3">
    <name type="scientific">Paenibacillus allorhizosphaerae</name>
    <dbReference type="NCBI Taxonomy" id="2849866"/>
    <lineage>
        <taxon>Bacteria</taxon>
        <taxon>Bacillati</taxon>
        <taxon>Bacillota</taxon>
        <taxon>Bacilli</taxon>
        <taxon>Bacillales</taxon>
        <taxon>Paenibacillaceae</taxon>
        <taxon>Paenibacillus</taxon>
    </lineage>
</organism>
<dbReference type="RefSeq" id="WP_218103026.1">
    <property type="nucleotide sequence ID" value="NZ_CAJVCE010000038.1"/>
</dbReference>